<organism evidence="1 2">
    <name type="scientific">Schleiferia thermophila</name>
    <dbReference type="NCBI Taxonomy" id="884107"/>
    <lineage>
        <taxon>Bacteria</taxon>
        <taxon>Pseudomonadati</taxon>
        <taxon>Bacteroidota</taxon>
        <taxon>Flavobacteriia</taxon>
        <taxon>Flavobacteriales</taxon>
        <taxon>Schleiferiaceae</taxon>
        <taxon>Schleiferia</taxon>
    </lineage>
</organism>
<gene>
    <name evidence="1" type="ORF">DES35_101870</name>
</gene>
<sequence length="237" mass="27984">MRTVRLSTTWISDGLIDFEYKVYQLLAYLQKINVLFGQKKIYPHLSDMLEQYRYLADFKNQKEDTKNKFPQTISEIDLKSKMVHYEHLFEDDDVLKTIDEIIDFALPKLKENIELGKELFEYASSVMELEPIGIVPLYRKEGYFLLRDTSINQALIFYYKVKLIQTEIDKYRALETKYLGREKLSIVNTPENIKLKLIKNFKEIPNPSSYMISIKEPLPLVPTWLPIAKRMLLKAVS</sequence>
<dbReference type="Proteomes" id="UP000253517">
    <property type="component" value="Unassembled WGS sequence"/>
</dbReference>
<evidence type="ECO:0000313" key="2">
    <source>
        <dbReference type="Proteomes" id="UP000253517"/>
    </source>
</evidence>
<dbReference type="AlphaFoldDB" id="A0A369A8W2"/>
<reference evidence="1 2" key="1">
    <citation type="submission" date="2018-07" db="EMBL/GenBank/DDBJ databases">
        <title>Genomic Encyclopedia of Type Strains, Phase IV (KMG-IV): sequencing the most valuable type-strain genomes for metagenomic binning, comparative biology and taxonomic classification.</title>
        <authorList>
            <person name="Goeker M."/>
        </authorList>
    </citation>
    <scope>NUCLEOTIDE SEQUENCE [LARGE SCALE GENOMIC DNA]</scope>
    <source>
        <strain evidence="1 2">DSM 21410</strain>
    </source>
</reference>
<name>A0A369A8W2_9FLAO</name>
<protein>
    <submittedName>
        <fullName evidence="1">Uncharacterized protein</fullName>
    </submittedName>
</protein>
<proteinExistence type="predicted"/>
<keyword evidence="2" id="KW-1185">Reference proteome</keyword>
<dbReference type="RefSeq" id="WP_114365887.1">
    <property type="nucleotide sequence ID" value="NZ_BHZF01000001.1"/>
</dbReference>
<evidence type="ECO:0000313" key="1">
    <source>
        <dbReference type="EMBL" id="RCX05583.1"/>
    </source>
</evidence>
<accession>A0A369A8W2</accession>
<comment type="caution">
    <text evidence="1">The sequence shown here is derived from an EMBL/GenBank/DDBJ whole genome shotgun (WGS) entry which is preliminary data.</text>
</comment>
<dbReference type="EMBL" id="QPJS01000001">
    <property type="protein sequence ID" value="RCX05583.1"/>
    <property type="molecule type" value="Genomic_DNA"/>
</dbReference>